<organism evidence="10 11">
    <name type="scientific">Cylindrospermopsis curvispora GIHE-G1</name>
    <dbReference type="NCBI Taxonomy" id="2666332"/>
    <lineage>
        <taxon>Bacteria</taxon>
        <taxon>Bacillati</taxon>
        <taxon>Cyanobacteriota</taxon>
        <taxon>Cyanophyceae</taxon>
        <taxon>Nostocales</taxon>
        <taxon>Aphanizomenonaceae</taxon>
        <taxon>Cylindrospermopsis</taxon>
    </lineage>
</organism>
<comment type="subcellular location">
    <subcellularLocation>
        <location evidence="1">Cell membrane</location>
        <topology evidence="1">Multi-pass membrane protein</topology>
    </subcellularLocation>
</comment>
<dbReference type="Proteomes" id="UP000516013">
    <property type="component" value="Chromosome"/>
</dbReference>
<keyword evidence="11" id="KW-1185">Reference proteome</keyword>
<keyword evidence="2" id="KW-1003">Cell membrane</keyword>
<dbReference type="AlphaFoldDB" id="A0A7H0F3X6"/>
<feature type="transmembrane region" description="Helical" evidence="7">
    <location>
        <begin position="21"/>
        <end position="42"/>
    </location>
</feature>
<keyword evidence="4 7" id="KW-1133">Transmembrane helix</keyword>
<feature type="domain" description="ABC3 transporter permease C-terminal" evidence="8">
    <location>
        <begin position="286"/>
        <end position="398"/>
    </location>
</feature>
<feature type="transmembrane region" description="Helical" evidence="7">
    <location>
        <begin position="327"/>
        <end position="356"/>
    </location>
</feature>
<dbReference type="InterPro" id="IPR025857">
    <property type="entry name" value="MacB_PCD"/>
</dbReference>
<comment type="similarity">
    <text evidence="6">Belongs to the ABC-4 integral membrane protein family.</text>
</comment>
<keyword evidence="3 7" id="KW-0812">Transmembrane</keyword>
<dbReference type="RefSeq" id="WP_187707086.1">
    <property type="nucleotide sequence ID" value="NZ_CP060822.1"/>
</dbReference>
<evidence type="ECO:0000256" key="3">
    <source>
        <dbReference type="ARBA" id="ARBA00022692"/>
    </source>
</evidence>
<protein>
    <submittedName>
        <fullName evidence="10">ABC transporter permease</fullName>
    </submittedName>
</protein>
<dbReference type="PANTHER" id="PTHR30572">
    <property type="entry name" value="MEMBRANE COMPONENT OF TRANSPORTER-RELATED"/>
    <property type="match status" value="1"/>
</dbReference>
<evidence type="ECO:0000256" key="7">
    <source>
        <dbReference type="SAM" id="Phobius"/>
    </source>
</evidence>
<dbReference type="PANTHER" id="PTHR30572:SF4">
    <property type="entry name" value="ABC TRANSPORTER PERMEASE YTRF"/>
    <property type="match status" value="1"/>
</dbReference>
<feature type="domain" description="MacB-like periplasmic core" evidence="9">
    <location>
        <begin position="21"/>
        <end position="246"/>
    </location>
</feature>
<keyword evidence="5 7" id="KW-0472">Membrane</keyword>
<feature type="transmembrane region" description="Helical" evidence="7">
    <location>
        <begin position="368"/>
        <end position="388"/>
    </location>
</feature>
<evidence type="ECO:0000313" key="10">
    <source>
        <dbReference type="EMBL" id="QNP30742.1"/>
    </source>
</evidence>
<evidence type="ECO:0000259" key="9">
    <source>
        <dbReference type="Pfam" id="PF12704"/>
    </source>
</evidence>
<evidence type="ECO:0000256" key="1">
    <source>
        <dbReference type="ARBA" id="ARBA00004651"/>
    </source>
</evidence>
<evidence type="ECO:0000256" key="5">
    <source>
        <dbReference type="ARBA" id="ARBA00023136"/>
    </source>
</evidence>
<evidence type="ECO:0000259" key="8">
    <source>
        <dbReference type="Pfam" id="PF02687"/>
    </source>
</evidence>
<dbReference type="EMBL" id="CP060822">
    <property type="protein sequence ID" value="QNP30742.1"/>
    <property type="molecule type" value="Genomic_DNA"/>
</dbReference>
<dbReference type="InterPro" id="IPR050250">
    <property type="entry name" value="Macrolide_Exporter_MacB"/>
</dbReference>
<dbReference type="InterPro" id="IPR003838">
    <property type="entry name" value="ABC3_permease_C"/>
</dbReference>
<dbReference type="Pfam" id="PF12704">
    <property type="entry name" value="MacB_PCD"/>
    <property type="match status" value="1"/>
</dbReference>
<evidence type="ECO:0000256" key="4">
    <source>
        <dbReference type="ARBA" id="ARBA00022989"/>
    </source>
</evidence>
<dbReference type="KEGG" id="ccur:IAR63_07070"/>
<dbReference type="Pfam" id="PF02687">
    <property type="entry name" value="FtsX"/>
    <property type="match status" value="1"/>
</dbReference>
<evidence type="ECO:0000256" key="2">
    <source>
        <dbReference type="ARBA" id="ARBA00022475"/>
    </source>
</evidence>
<evidence type="ECO:0000313" key="11">
    <source>
        <dbReference type="Proteomes" id="UP000516013"/>
    </source>
</evidence>
<reference evidence="10 11" key="1">
    <citation type="submission" date="2020-08" db="EMBL/GenBank/DDBJ databases">
        <title>Complete genome sequence of Raphidiopsis curvispora isolated from drinking water reservoir in South Korea.</title>
        <authorList>
            <person name="Jeong J."/>
        </authorList>
    </citation>
    <scope>NUCLEOTIDE SEQUENCE [LARGE SCALE GENOMIC DNA]</scope>
    <source>
        <strain evidence="10 11">GIHE-G1</strain>
    </source>
</reference>
<feature type="transmembrane region" description="Helical" evidence="7">
    <location>
        <begin position="279"/>
        <end position="306"/>
    </location>
</feature>
<dbReference type="GO" id="GO:0022857">
    <property type="term" value="F:transmembrane transporter activity"/>
    <property type="evidence" value="ECO:0007669"/>
    <property type="project" value="TreeGrafter"/>
</dbReference>
<accession>A0A7H0F3X6</accession>
<dbReference type="GO" id="GO:0005886">
    <property type="term" value="C:plasma membrane"/>
    <property type="evidence" value="ECO:0007669"/>
    <property type="project" value="UniProtKB-SubCell"/>
</dbReference>
<name>A0A7H0F3X6_9CYAN</name>
<proteinExistence type="inferred from homology"/>
<gene>
    <name evidence="10" type="ORF">IAR63_07070</name>
</gene>
<evidence type="ECO:0000256" key="6">
    <source>
        <dbReference type="ARBA" id="ARBA00038076"/>
    </source>
</evidence>
<sequence length="405" mass="43294">MNFVETLQMAGKTLLANKLRTALTMLGIIIGNSSVILMVGLGEGGQRYVAQQLNSLGPNVLFVIPGNEETQRVSRDVIKTLVYADAEAIETQVPTIKATAAELNSRQVVTYKNKNTNINIIGTTPNFLKVRNFEVATGRFFNDLDMERSNQVVVIGSKLKQKMFGNQNPISQRIKIKNTSFQIIGVLTEKGSNLGVDYDSSALIPIMTSANRIVGKTSPYGLEVTYITASAQDADSVDAAKFQITNLLRRRHKLVGENDFTIRTQKDALQIVGQISNALSLMLVGIAGISLFVGGIGIMNIMLVSVTERTQEIGLRKAIGATQQDILLQFIIEAIIVSVIGGLAGTGIGIGGLSLVSSLGIIDATTSLSSILITVGISGAIGLFFGVFPARRAAQLDPIVALRSA</sequence>